<dbReference type="InterPro" id="IPR052122">
    <property type="entry name" value="Intracell_Traff_Signaling_Reg"/>
</dbReference>
<accession>A0A6J2VX93</accession>
<evidence type="ECO:0000256" key="2">
    <source>
        <dbReference type="ARBA" id="ARBA00022490"/>
    </source>
</evidence>
<dbReference type="InterPro" id="IPR041489">
    <property type="entry name" value="PDZ_6"/>
</dbReference>
<evidence type="ECO:0000256" key="1">
    <source>
        <dbReference type="ARBA" id="ARBA00004496"/>
    </source>
</evidence>
<dbReference type="Proteomes" id="UP000504632">
    <property type="component" value="Chromosome 8"/>
</dbReference>
<name>A0A6J2VX93_CHACN</name>
<proteinExistence type="predicted"/>
<dbReference type="SMART" id="SM00228">
    <property type="entry name" value="PDZ"/>
    <property type="match status" value="1"/>
</dbReference>
<dbReference type="RefSeq" id="XP_030637675.1">
    <property type="nucleotide sequence ID" value="XM_030781815.1"/>
</dbReference>
<dbReference type="InterPro" id="IPR036034">
    <property type="entry name" value="PDZ_sf"/>
</dbReference>
<dbReference type="AlphaFoldDB" id="A0A6J2VX93"/>
<evidence type="ECO:0000313" key="5">
    <source>
        <dbReference type="Proteomes" id="UP000504632"/>
    </source>
</evidence>
<feature type="compositionally biased region" description="Low complexity" evidence="3">
    <location>
        <begin position="241"/>
        <end position="253"/>
    </location>
</feature>
<evidence type="ECO:0000259" key="4">
    <source>
        <dbReference type="PROSITE" id="PS50106"/>
    </source>
</evidence>
<dbReference type="PANTHER" id="PTHR15963">
    <property type="entry name" value="GENERAL RECEPTOR FOR PHOSPHOINOSITIDES 1-ASSOCIATED SCAFFOLD PROTEIN-RELATED"/>
    <property type="match status" value="1"/>
</dbReference>
<reference evidence="6" key="1">
    <citation type="submission" date="2025-08" db="UniProtKB">
        <authorList>
            <consortium name="RefSeq"/>
        </authorList>
    </citation>
    <scope>IDENTIFICATION</scope>
</reference>
<comment type="subcellular location">
    <subcellularLocation>
        <location evidence="1">Cytoplasm</location>
    </subcellularLocation>
</comment>
<dbReference type="InterPro" id="IPR001478">
    <property type="entry name" value="PDZ"/>
</dbReference>
<evidence type="ECO:0000313" key="6">
    <source>
        <dbReference type="RefSeq" id="XP_030637675.1"/>
    </source>
</evidence>
<dbReference type="GO" id="GO:0005737">
    <property type="term" value="C:cytoplasm"/>
    <property type="evidence" value="ECO:0007669"/>
    <property type="project" value="UniProtKB-SubCell"/>
</dbReference>
<dbReference type="GeneID" id="115818444"/>
<feature type="region of interest" description="Disordered" evidence="3">
    <location>
        <begin position="197"/>
        <end position="259"/>
    </location>
</feature>
<dbReference type="Gene3D" id="2.30.42.10">
    <property type="match status" value="1"/>
</dbReference>
<keyword evidence="2" id="KW-0963">Cytoplasm</keyword>
<feature type="domain" description="PDZ" evidence="4">
    <location>
        <begin position="79"/>
        <end position="168"/>
    </location>
</feature>
<dbReference type="InParanoid" id="A0A6J2VX93"/>
<organism evidence="5 6">
    <name type="scientific">Chanos chanos</name>
    <name type="common">Milkfish</name>
    <name type="synonym">Mugil chanos</name>
    <dbReference type="NCBI Taxonomy" id="29144"/>
    <lineage>
        <taxon>Eukaryota</taxon>
        <taxon>Metazoa</taxon>
        <taxon>Chordata</taxon>
        <taxon>Craniata</taxon>
        <taxon>Vertebrata</taxon>
        <taxon>Euteleostomi</taxon>
        <taxon>Actinopterygii</taxon>
        <taxon>Neopterygii</taxon>
        <taxon>Teleostei</taxon>
        <taxon>Ostariophysi</taxon>
        <taxon>Gonorynchiformes</taxon>
        <taxon>Chanidae</taxon>
        <taxon>Chanos</taxon>
    </lineage>
</organism>
<dbReference type="Pfam" id="PF17820">
    <property type="entry name" value="PDZ_6"/>
    <property type="match status" value="1"/>
</dbReference>
<dbReference type="PANTHER" id="PTHR15963:SF1">
    <property type="entry name" value="CYTOHESIN-INTERACTING PROTEIN"/>
    <property type="match status" value="1"/>
</dbReference>
<keyword evidence="5" id="KW-1185">Reference proteome</keyword>
<dbReference type="PROSITE" id="PS50106">
    <property type="entry name" value="PDZ"/>
    <property type="match status" value="1"/>
</dbReference>
<evidence type="ECO:0000256" key="3">
    <source>
        <dbReference type="SAM" id="MobiDB-lite"/>
    </source>
</evidence>
<sequence length="374" mass="41885">MTSSVMSIRRLVRKGSRATSALLWKNGPSRNCPSPADNDDDTERQKNEFTGRLKGKGQQVVSHCQSNFPGDHIKSTRKTVAMERQDNETFGFDIKTHCVQDTDSAVRSLYSFVSSVKEQSPAERAGLKAGDIIISINDICTEGYSHQQIIELVQNSASLLKMDTMSGDTVKQLELKHKLRLLQWQLRQKREALSALRSQEERLTRGNRSGTESDNSSESLTSLLSTVGGARECPRTPRTPSMISSSSNRSSGSLGTMNSEDSDSLSCAFEELNLFSPFSASSEDSGTFFSSSESFAVSSFDSPSRSRAAFGTKRVSIRRNLMRLLPWIQWFLVQWFIQWFLDEWRSGGEKSQALEDQVPRTCYRGTSRDHDEVE</sequence>
<dbReference type="SUPFAM" id="SSF50156">
    <property type="entry name" value="PDZ domain-like"/>
    <property type="match status" value="1"/>
</dbReference>
<dbReference type="OrthoDB" id="10041077at2759"/>
<feature type="compositionally biased region" description="Low complexity" evidence="3">
    <location>
        <begin position="212"/>
        <end position="226"/>
    </location>
</feature>
<protein>
    <submittedName>
        <fullName evidence="6">Cytohesin-interacting protein-like</fullName>
    </submittedName>
</protein>
<feature type="region of interest" description="Disordered" evidence="3">
    <location>
        <begin position="23"/>
        <end position="44"/>
    </location>
</feature>
<gene>
    <name evidence="6" type="primary">LOC115818444</name>
</gene>